<comment type="similarity">
    <text evidence="2">Belongs to the 3-hydroxyacyl-CoA dehydrogenase family.</text>
</comment>
<evidence type="ECO:0000256" key="3">
    <source>
        <dbReference type="ARBA" id="ARBA00023002"/>
    </source>
</evidence>
<dbReference type="GO" id="GO:0006635">
    <property type="term" value="P:fatty acid beta-oxidation"/>
    <property type="evidence" value="ECO:0007669"/>
    <property type="project" value="TreeGrafter"/>
</dbReference>
<evidence type="ECO:0000259" key="6">
    <source>
        <dbReference type="Pfam" id="PF02737"/>
    </source>
</evidence>
<accession>A0A6A0AZ99</accession>
<evidence type="ECO:0000256" key="4">
    <source>
        <dbReference type="SAM" id="MobiDB-lite"/>
    </source>
</evidence>
<dbReference type="Pfam" id="PF02737">
    <property type="entry name" value="3HCDH_N"/>
    <property type="match status" value="1"/>
</dbReference>
<dbReference type="SUPFAM" id="SSF48179">
    <property type="entry name" value="6-phosphogluconate dehydrogenase C-terminal domain-like"/>
    <property type="match status" value="2"/>
</dbReference>
<evidence type="ECO:0000259" key="5">
    <source>
        <dbReference type="Pfam" id="PF00725"/>
    </source>
</evidence>
<dbReference type="Proteomes" id="UP000484988">
    <property type="component" value="Unassembled WGS sequence"/>
</dbReference>
<dbReference type="PANTHER" id="PTHR48075:SF5">
    <property type="entry name" value="3-HYDROXYBUTYRYL-COA DEHYDROGENASE"/>
    <property type="match status" value="1"/>
</dbReference>
<dbReference type="InterPro" id="IPR006176">
    <property type="entry name" value="3-OHacyl-CoA_DH_NAD-bd"/>
</dbReference>
<dbReference type="Pfam" id="PF00725">
    <property type="entry name" value="3HCDH"/>
    <property type="match status" value="2"/>
</dbReference>
<keyword evidence="3" id="KW-0560">Oxidoreductase</keyword>
<evidence type="ECO:0000256" key="2">
    <source>
        <dbReference type="ARBA" id="ARBA00009463"/>
    </source>
</evidence>
<comment type="pathway">
    <text evidence="1">Lipid metabolism; butanoate metabolism.</text>
</comment>
<reference evidence="7 8" key="1">
    <citation type="submission" date="2020-02" db="EMBL/GenBank/DDBJ databases">
        <title>Whole Genome Shotgun Sequence of Streptomyces sp. strain CWH03.</title>
        <authorList>
            <person name="Dohra H."/>
            <person name="Kodani S."/>
            <person name="Yamamura H."/>
        </authorList>
    </citation>
    <scope>NUCLEOTIDE SEQUENCE [LARGE SCALE GENOMIC DNA]</scope>
    <source>
        <strain evidence="7 8">CWH03</strain>
    </source>
</reference>
<dbReference type="AlphaFoldDB" id="A0A6A0AZ99"/>
<comment type="caution">
    <text evidence="7">The sequence shown here is derived from an EMBL/GenBank/DDBJ whole genome shotgun (WGS) entry which is preliminary data.</text>
</comment>
<dbReference type="GO" id="GO:0008691">
    <property type="term" value="F:3-hydroxybutyryl-CoA dehydrogenase activity"/>
    <property type="evidence" value="ECO:0007669"/>
    <property type="project" value="TreeGrafter"/>
</dbReference>
<evidence type="ECO:0000256" key="1">
    <source>
        <dbReference type="ARBA" id="ARBA00005086"/>
    </source>
</evidence>
<keyword evidence="8" id="KW-1185">Reference proteome</keyword>
<dbReference type="EMBL" id="BLLG01000015">
    <property type="protein sequence ID" value="GFH38280.1"/>
    <property type="molecule type" value="Genomic_DNA"/>
</dbReference>
<dbReference type="PANTHER" id="PTHR48075">
    <property type="entry name" value="3-HYDROXYACYL-COA DEHYDROGENASE FAMILY PROTEIN"/>
    <property type="match status" value="1"/>
</dbReference>
<dbReference type="NCBIfam" id="NF006124">
    <property type="entry name" value="PRK08268.1"/>
    <property type="match status" value="1"/>
</dbReference>
<evidence type="ECO:0000313" key="7">
    <source>
        <dbReference type="EMBL" id="GFH38280.1"/>
    </source>
</evidence>
<organism evidence="7 8">
    <name type="scientific">Streptomyces pacificus</name>
    <dbReference type="NCBI Taxonomy" id="2705029"/>
    <lineage>
        <taxon>Bacteria</taxon>
        <taxon>Bacillati</taxon>
        <taxon>Actinomycetota</taxon>
        <taxon>Actinomycetes</taxon>
        <taxon>Kitasatosporales</taxon>
        <taxon>Streptomycetaceae</taxon>
        <taxon>Streptomyces</taxon>
    </lineage>
</organism>
<name>A0A6A0AZ99_9ACTN</name>
<dbReference type="Gene3D" id="3.40.50.720">
    <property type="entry name" value="NAD(P)-binding Rossmann-like Domain"/>
    <property type="match status" value="1"/>
</dbReference>
<evidence type="ECO:0000313" key="8">
    <source>
        <dbReference type="Proteomes" id="UP000484988"/>
    </source>
</evidence>
<feature type="domain" description="3-hydroxyacyl-CoA dehydrogenase C-terminal" evidence="5">
    <location>
        <begin position="429"/>
        <end position="511"/>
    </location>
</feature>
<sequence>MRIRIVGAGVMGRGIAQWAATAGHTVELGDARQEAVGDAIGFVRGMLDRSAAKGRLGPEAARAASERLLPLDDAFAPGDGVELVIEAVREDLAAKTELFRRLEEVLPARTILATNTSSLPVTRVAAGLADPSRLVGLHFFNPVPLMRIVEVVPGALTRPDIPPVLVELVEATGHSAAVVADTPGFLVNHAGRGLVTEALALLEESVSDPAGIDRIARDVLGLRMGPFELMDLTGLDVTDTVIDSVWRGFRHSDRLRPSYLTPNRVAAGLHGRKTGRGFYDHSAGAQATPPESPITGDPGRPVRVAGHGPDADALRRTLRADGATLESGPDPSGRAVVLVPTWGTTVAEQIASAGLPVSRTVGVDPLALPTRRRVLAFTPATDPAAVHDARAVLARAAAPATEDGGTDGCRAVSTDGCRAVSVVRDTAGSVAQRLLASIVSVAASIAERAIATPAAVDTAVTAGLGYPTGPLAWGDRIGTARILALQAGLHRSTGDPRYRPTRWVTERVHLGLPLTEPGPDPAALGATAPQPRSATAEPAHEGEPA</sequence>
<gene>
    <name evidence="7" type="ORF">SCWH03_45220</name>
</gene>
<feature type="domain" description="3-hydroxyacyl-CoA dehydrogenase NAD binding" evidence="6">
    <location>
        <begin position="3"/>
        <end position="181"/>
    </location>
</feature>
<feature type="domain" description="3-hydroxyacyl-CoA dehydrogenase C-terminal" evidence="5">
    <location>
        <begin position="184"/>
        <end position="280"/>
    </location>
</feature>
<dbReference type="SUPFAM" id="SSF51735">
    <property type="entry name" value="NAD(P)-binding Rossmann-fold domains"/>
    <property type="match status" value="1"/>
</dbReference>
<protein>
    <submittedName>
        <fullName evidence="7">3-hydroxyacyl-CoA dehydrogenase</fullName>
    </submittedName>
</protein>
<dbReference type="InterPro" id="IPR006108">
    <property type="entry name" value="3HC_DH_C"/>
</dbReference>
<feature type="region of interest" description="Disordered" evidence="4">
    <location>
        <begin position="512"/>
        <end position="545"/>
    </location>
</feature>
<dbReference type="InterPro" id="IPR013328">
    <property type="entry name" value="6PGD_dom2"/>
</dbReference>
<dbReference type="InterPro" id="IPR008927">
    <property type="entry name" value="6-PGluconate_DH-like_C_sf"/>
</dbReference>
<dbReference type="GO" id="GO:0070403">
    <property type="term" value="F:NAD+ binding"/>
    <property type="evidence" value="ECO:0007669"/>
    <property type="project" value="InterPro"/>
</dbReference>
<dbReference type="RefSeq" id="WP_173265964.1">
    <property type="nucleotide sequence ID" value="NZ_BLLG01000015.1"/>
</dbReference>
<dbReference type="Gene3D" id="1.10.1040.10">
    <property type="entry name" value="N-(1-d-carboxylethyl)-l-norvaline Dehydrogenase, domain 2"/>
    <property type="match status" value="2"/>
</dbReference>
<proteinExistence type="inferred from homology"/>
<dbReference type="InterPro" id="IPR036291">
    <property type="entry name" value="NAD(P)-bd_dom_sf"/>
</dbReference>